<dbReference type="Pfam" id="PF00084">
    <property type="entry name" value="Sushi"/>
    <property type="match status" value="4"/>
</dbReference>
<feature type="compositionally biased region" description="Basic residues" evidence="13">
    <location>
        <begin position="360"/>
        <end position="378"/>
    </location>
</feature>
<evidence type="ECO:0000256" key="7">
    <source>
        <dbReference type="ARBA" id="ARBA00023157"/>
    </source>
</evidence>
<keyword evidence="5" id="KW-0677">Repeat</keyword>
<dbReference type="Gene3D" id="2.10.70.10">
    <property type="entry name" value="Complement Module, domain 1"/>
    <property type="match status" value="4"/>
</dbReference>
<evidence type="ECO:0000313" key="18">
    <source>
        <dbReference type="Proteomes" id="UP001108280"/>
    </source>
</evidence>
<feature type="compositionally biased region" description="Polar residues" evidence="13">
    <location>
        <begin position="388"/>
        <end position="402"/>
    </location>
</feature>
<comment type="subcellular location">
    <subcellularLocation>
        <location evidence="1">Membrane</location>
        <topology evidence="1">Single-pass membrane protein</topology>
    </subcellularLocation>
</comment>
<evidence type="ECO:0000313" key="16">
    <source>
        <dbReference type="Ensembl" id="ENSCGRP00001002005.1"/>
    </source>
</evidence>
<gene>
    <name evidence="16 19" type="primary">Cd46</name>
</gene>
<keyword evidence="4" id="KW-0732">Signal</keyword>
<dbReference type="CDD" id="cd00033">
    <property type="entry name" value="CCP"/>
    <property type="match status" value="4"/>
</dbReference>
<evidence type="ECO:0000256" key="13">
    <source>
        <dbReference type="SAM" id="MobiDB-lite"/>
    </source>
</evidence>
<keyword evidence="6 14" id="KW-0472">Membrane</keyword>
<dbReference type="GeneTree" id="ENSGT00940000161381"/>
<feature type="domain" description="Sushi" evidence="15">
    <location>
        <begin position="170"/>
        <end position="235"/>
    </location>
</feature>
<dbReference type="FunFam" id="2.10.70.10:FF:000055">
    <property type="entry name" value="Complement decay-accelerating factor, GPI-anchored"/>
    <property type="match status" value="1"/>
</dbReference>
<dbReference type="RefSeq" id="XP_027272374.1">
    <property type="nucleotide sequence ID" value="XM_027416573.2"/>
</dbReference>
<dbReference type="SMART" id="SM00032">
    <property type="entry name" value="CCP"/>
    <property type="match status" value="4"/>
</dbReference>
<feature type="domain" description="Sushi" evidence="15">
    <location>
        <begin position="43"/>
        <end position="106"/>
    </location>
</feature>
<dbReference type="GO" id="GO:0009986">
    <property type="term" value="C:cell surface"/>
    <property type="evidence" value="ECO:0007669"/>
    <property type="project" value="InterPro"/>
</dbReference>
<dbReference type="OrthoDB" id="6480633at2759"/>
<keyword evidence="18" id="KW-1185">Reference proteome</keyword>
<evidence type="ECO:0000256" key="5">
    <source>
        <dbReference type="ARBA" id="ARBA00022737"/>
    </source>
</evidence>
<evidence type="ECO:0000256" key="9">
    <source>
        <dbReference type="ARBA" id="ARBA00023279"/>
    </source>
</evidence>
<dbReference type="GeneID" id="100772491"/>
<keyword evidence="14" id="KW-1133">Transmembrane helix</keyword>
<organism evidence="16 17">
    <name type="scientific">Cricetulus griseus</name>
    <name type="common">Chinese hamster</name>
    <name type="synonym">Cricetulus barabensis griseus</name>
    <dbReference type="NCBI Taxonomy" id="10029"/>
    <lineage>
        <taxon>Eukaryota</taxon>
        <taxon>Metazoa</taxon>
        <taxon>Chordata</taxon>
        <taxon>Craniata</taxon>
        <taxon>Vertebrata</taxon>
        <taxon>Euteleostomi</taxon>
        <taxon>Mammalia</taxon>
        <taxon>Eutheria</taxon>
        <taxon>Euarchontoglires</taxon>
        <taxon>Glires</taxon>
        <taxon>Rodentia</taxon>
        <taxon>Myomorpha</taxon>
        <taxon>Muroidea</taxon>
        <taxon>Cricetidae</taxon>
        <taxon>Cricetinae</taxon>
        <taxon>Cricetulus</taxon>
    </lineage>
</organism>
<evidence type="ECO:0000256" key="1">
    <source>
        <dbReference type="ARBA" id="ARBA00004167"/>
    </source>
</evidence>
<keyword evidence="7 12" id="KW-1015">Disulfide bond</keyword>
<dbReference type="Proteomes" id="UP001108280">
    <property type="component" value="Chromosome 5"/>
</dbReference>
<feature type="disulfide bond" evidence="12">
    <location>
        <begin position="266"/>
        <end position="293"/>
    </location>
</feature>
<evidence type="ECO:0000256" key="11">
    <source>
        <dbReference type="ARBA" id="ARBA00060230"/>
    </source>
</evidence>
<reference evidence="19" key="3">
    <citation type="submission" date="2025-04" db="UniProtKB">
        <authorList>
            <consortium name="RefSeq"/>
        </authorList>
    </citation>
    <scope>IDENTIFICATION</scope>
    <source>
        <strain evidence="19">17A/GY</strain>
        <tissue evidence="19">Liver</tissue>
    </source>
</reference>
<dbReference type="KEGG" id="cge:100772491"/>
<name>A0A8C2LEL5_CRIGR</name>
<dbReference type="FunFam" id="2.10.70.10:FF:000042">
    <property type="entry name" value="Membrane cofactor protein"/>
    <property type="match status" value="1"/>
</dbReference>
<dbReference type="PANTHER" id="PTHR19325">
    <property type="entry name" value="COMPLEMENT COMPONENT-RELATED SUSHI DOMAIN-CONTAINING"/>
    <property type="match status" value="1"/>
</dbReference>
<dbReference type="InterPro" id="IPR035976">
    <property type="entry name" value="Sushi/SCR/CCP_sf"/>
</dbReference>
<comment type="caution">
    <text evidence="12">Lacks conserved residue(s) required for the propagation of feature annotation.</text>
</comment>
<sequence length="402" mass="45074">MPAAPLAPNAKSPRRRRKTHAFWWCFLGICAEALLFLLSTLSDACELPPAFAAMELKDEPKPYYEVGETIQYGCKKGYVYLLPFSMVATCEPNHTWVPISDDGCVKVKCARLQDPSFGQVHYIDGKISWGSRAQFSCVEGYYLVGTPLLHCMLKGDEAYWDGPSPRCEKIYCLPPPKIKNGTYTFNDIDIFQYREAVIYTCDPNPGPDKFSLIGMSVLFCSGYKTWSSKPPECKVVKCPLPLLPNGRQVAGFARRFSYQSTVTFECEVGFYMQGSDTVVCSDSSIWEPPIPVCLQGPLDIHPTKHPVYNYPGYPSTREGIFGQELDAWIIALIVITSIVGVVVIILIILRYLEYRKKGNKSKHRSHKKKSTSTIRTRKSSSLPRTPRSVLSSASKITVSTTR</sequence>
<evidence type="ECO:0000259" key="15">
    <source>
        <dbReference type="PROSITE" id="PS50923"/>
    </source>
</evidence>
<reference evidence="18" key="2">
    <citation type="journal article" date="2020" name="Biotechnol. Bioeng.">
        <title>Chromosome-scale scaffolds for the Chinese hamster reference genome assembly to facilitate the study of the CHO epigenome.</title>
        <authorList>
            <person name="Hilliard W."/>
            <person name="MacDonald M."/>
            <person name="Lee K.H."/>
        </authorList>
    </citation>
    <scope>NUCLEOTIDE SEQUENCE [LARGE SCALE GENOMIC DNA]</scope>
    <source>
        <strain evidence="18">17A/GY</strain>
    </source>
</reference>
<feature type="region of interest" description="Disordered" evidence="13">
    <location>
        <begin position="360"/>
        <end position="402"/>
    </location>
</feature>
<accession>A0A8C2LEL5</accession>
<dbReference type="SUPFAM" id="SSF57535">
    <property type="entry name" value="Complement control module/SCR domain"/>
    <property type="match status" value="4"/>
</dbReference>
<dbReference type="Ensembl" id="ENSCGRT00001002489.1">
    <property type="protein sequence ID" value="ENSCGRP00001002005.1"/>
    <property type="gene ID" value="ENSCGRG00001002024.1"/>
</dbReference>
<keyword evidence="14" id="KW-0812">Transmembrane</keyword>
<evidence type="ECO:0000256" key="2">
    <source>
        <dbReference type="ARBA" id="ARBA00017517"/>
    </source>
</evidence>
<evidence type="ECO:0000256" key="12">
    <source>
        <dbReference type="PROSITE-ProRule" id="PRU00302"/>
    </source>
</evidence>
<dbReference type="PIRSF" id="PIRSF037971">
    <property type="entry name" value="TLX_CD46"/>
    <property type="match status" value="1"/>
</dbReference>
<dbReference type="GO" id="GO:0016020">
    <property type="term" value="C:membrane"/>
    <property type="evidence" value="ECO:0007669"/>
    <property type="project" value="UniProtKB-SubCell"/>
</dbReference>
<keyword evidence="8" id="KW-0325">Glycoprotein</keyword>
<feature type="domain" description="Sushi" evidence="15">
    <location>
        <begin position="236"/>
        <end position="295"/>
    </location>
</feature>
<evidence type="ECO:0000313" key="19">
    <source>
        <dbReference type="RefSeq" id="XP_027272374.1"/>
    </source>
</evidence>
<evidence type="ECO:0000256" key="8">
    <source>
        <dbReference type="ARBA" id="ARBA00023180"/>
    </source>
</evidence>
<dbReference type="PANTHER" id="PTHR19325:SF521">
    <property type="entry name" value="MEMBRANE COFACTOR PROTEIN"/>
    <property type="match status" value="1"/>
</dbReference>
<reference evidence="18" key="1">
    <citation type="journal article" date="2018" name="Biotechnol. Bioeng.">
        <title>A reference genome of the Chinese hamster based on a hybrid assembly strategy.</title>
        <authorList>
            <person name="Rupp O."/>
            <person name="MacDonald M.L."/>
            <person name="Li S."/>
            <person name="Dhiman H."/>
            <person name="Polson S."/>
            <person name="Griep S."/>
            <person name="Heffner K."/>
            <person name="Hernandez I."/>
            <person name="Brinkrolf K."/>
            <person name="Jadhav V."/>
            <person name="Samoudi M."/>
            <person name="Hao H."/>
            <person name="Kingham B."/>
            <person name="Goesmann A."/>
            <person name="Betenbaugh M.J."/>
            <person name="Lewis N.E."/>
            <person name="Borth N."/>
            <person name="Lee K.H."/>
        </authorList>
    </citation>
    <scope>NUCLEOTIDE SEQUENCE [LARGE SCALE GENOMIC DNA]</scope>
    <source>
        <strain evidence="18">17A/GY</strain>
    </source>
</reference>
<feature type="transmembrane region" description="Helical" evidence="14">
    <location>
        <begin position="327"/>
        <end position="352"/>
    </location>
</feature>
<dbReference type="AlphaFoldDB" id="A0A8C2LEL5"/>
<evidence type="ECO:0000256" key="3">
    <source>
        <dbReference type="ARBA" id="ARBA00022659"/>
    </source>
</evidence>
<proteinExistence type="predicted"/>
<dbReference type="FunFam" id="2.10.70.10:FF:000014">
    <property type="entry name" value="Membrane cofactor protein"/>
    <property type="match status" value="1"/>
</dbReference>
<evidence type="ECO:0000256" key="10">
    <source>
        <dbReference type="ARBA" id="ARBA00047055"/>
    </source>
</evidence>
<dbReference type="InterPro" id="IPR000436">
    <property type="entry name" value="Sushi_SCR_CCP_dom"/>
</dbReference>
<dbReference type="CTD" id="4179"/>
<protein>
    <recommendedName>
        <fullName evidence="2">Membrane cofactor protein</fullName>
    </recommendedName>
</protein>
<evidence type="ECO:0000313" key="17">
    <source>
        <dbReference type="Proteomes" id="UP000694386"/>
    </source>
</evidence>
<keyword evidence="9" id="KW-0278">Fertilization</keyword>
<comment type="subunit">
    <text evidence="10">Interacts with C3b. Interacts with C4b. Interacts with moesin/MSN.</text>
</comment>
<evidence type="ECO:0000256" key="14">
    <source>
        <dbReference type="SAM" id="Phobius"/>
    </source>
</evidence>
<dbReference type="GO" id="GO:0007338">
    <property type="term" value="P:single fertilization"/>
    <property type="evidence" value="ECO:0007669"/>
    <property type="project" value="UniProtKB-KW"/>
</dbReference>
<evidence type="ECO:0000256" key="4">
    <source>
        <dbReference type="ARBA" id="ARBA00022729"/>
    </source>
</evidence>
<keyword evidence="3 12" id="KW-0768">Sushi</keyword>
<feature type="domain" description="Sushi" evidence="15">
    <location>
        <begin position="107"/>
        <end position="169"/>
    </location>
</feature>
<dbReference type="Proteomes" id="UP000694386">
    <property type="component" value="Unplaced"/>
</dbReference>
<dbReference type="PROSITE" id="PS50923">
    <property type="entry name" value="SUSHI"/>
    <property type="match status" value="4"/>
</dbReference>
<feature type="transmembrane region" description="Helical" evidence="14">
    <location>
        <begin position="21"/>
        <end position="41"/>
    </location>
</feature>
<comment type="function">
    <text evidence="11">May be involved in the fusion of the spermatozoa with the oocyte during fertilization.</text>
</comment>
<evidence type="ECO:0000256" key="6">
    <source>
        <dbReference type="ARBA" id="ARBA00023136"/>
    </source>
</evidence>
<dbReference type="InterPro" id="IPR050350">
    <property type="entry name" value="Compl-Cell_Adhes-Reg"/>
</dbReference>
<dbReference type="InterPro" id="IPR017341">
    <property type="entry name" value="CD46"/>
</dbReference>
<reference evidence="16" key="4">
    <citation type="submission" date="2025-05" db="UniProtKB">
        <authorList>
            <consortium name="Ensembl"/>
        </authorList>
    </citation>
    <scope>IDENTIFICATION</scope>
</reference>